<accession>A0AAV5WLF2</accession>
<feature type="non-terminal residue" evidence="1">
    <location>
        <position position="1"/>
    </location>
</feature>
<organism evidence="1 2">
    <name type="scientific">Pristionchus fissidentatus</name>
    <dbReference type="NCBI Taxonomy" id="1538716"/>
    <lineage>
        <taxon>Eukaryota</taxon>
        <taxon>Metazoa</taxon>
        <taxon>Ecdysozoa</taxon>
        <taxon>Nematoda</taxon>
        <taxon>Chromadorea</taxon>
        <taxon>Rhabditida</taxon>
        <taxon>Rhabditina</taxon>
        <taxon>Diplogasteromorpha</taxon>
        <taxon>Diplogasteroidea</taxon>
        <taxon>Neodiplogasteridae</taxon>
        <taxon>Pristionchus</taxon>
    </lineage>
</organism>
<keyword evidence="2" id="KW-1185">Reference proteome</keyword>
<dbReference type="Proteomes" id="UP001432322">
    <property type="component" value="Unassembled WGS sequence"/>
</dbReference>
<evidence type="ECO:0000313" key="1">
    <source>
        <dbReference type="EMBL" id="GMT31791.1"/>
    </source>
</evidence>
<sequence length="77" mass="8499">QKSKLTPTQSYKQIGSMIADLSRYTSNACDGNFESSFTRKEPEVLSLSGMVAGQGAVQSLNTNCFYDQLMDSDYEKS</sequence>
<reference evidence="1" key="1">
    <citation type="submission" date="2023-10" db="EMBL/GenBank/DDBJ databases">
        <title>Genome assembly of Pristionchus species.</title>
        <authorList>
            <person name="Yoshida K."/>
            <person name="Sommer R.J."/>
        </authorList>
    </citation>
    <scope>NUCLEOTIDE SEQUENCE</scope>
    <source>
        <strain evidence="1">RS5133</strain>
    </source>
</reference>
<gene>
    <name evidence="1" type="ORF">PFISCL1PPCAC_23088</name>
</gene>
<evidence type="ECO:0000313" key="2">
    <source>
        <dbReference type="Proteomes" id="UP001432322"/>
    </source>
</evidence>
<dbReference type="AlphaFoldDB" id="A0AAV5WLF2"/>
<protein>
    <submittedName>
        <fullName evidence="1">Uncharacterized protein</fullName>
    </submittedName>
</protein>
<comment type="caution">
    <text evidence="1">The sequence shown here is derived from an EMBL/GenBank/DDBJ whole genome shotgun (WGS) entry which is preliminary data.</text>
</comment>
<feature type="non-terminal residue" evidence="1">
    <location>
        <position position="77"/>
    </location>
</feature>
<proteinExistence type="predicted"/>
<name>A0AAV5WLF2_9BILA</name>
<dbReference type="EMBL" id="BTSY01000006">
    <property type="protein sequence ID" value="GMT31791.1"/>
    <property type="molecule type" value="Genomic_DNA"/>
</dbReference>